<keyword evidence="6" id="KW-0511">Multifunctional enzyme</keyword>
<protein>
    <submittedName>
        <fullName evidence="11">Uncharacterized protein</fullName>
    </submittedName>
</protein>
<feature type="region of interest" description="Disordered" evidence="8">
    <location>
        <begin position="825"/>
        <end position="868"/>
    </location>
</feature>
<evidence type="ECO:0000256" key="5">
    <source>
        <dbReference type="ARBA" id="ARBA00023194"/>
    </source>
</evidence>
<dbReference type="Gene3D" id="3.40.50.1820">
    <property type="entry name" value="alpha/beta hydrolase"/>
    <property type="match status" value="1"/>
</dbReference>
<feature type="domain" description="Carrier" evidence="9">
    <location>
        <begin position="1422"/>
        <end position="1501"/>
    </location>
</feature>
<dbReference type="InterPro" id="IPR057326">
    <property type="entry name" value="KR_dom"/>
</dbReference>
<evidence type="ECO:0000256" key="6">
    <source>
        <dbReference type="ARBA" id="ARBA00023268"/>
    </source>
</evidence>
<dbReference type="Gene3D" id="3.30.70.250">
    <property type="entry name" value="Malonyl-CoA ACP transacylase, ACP-binding"/>
    <property type="match status" value="1"/>
</dbReference>
<dbReference type="PROSITE" id="PS52004">
    <property type="entry name" value="KS3_2"/>
    <property type="match status" value="1"/>
</dbReference>
<dbReference type="InterPro" id="IPR020806">
    <property type="entry name" value="PKS_PP-bd"/>
</dbReference>
<evidence type="ECO:0000259" key="10">
    <source>
        <dbReference type="PROSITE" id="PS52004"/>
    </source>
</evidence>
<dbReference type="InterPro" id="IPR029058">
    <property type="entry name" value="AB_hydrolase_fold"/>
</dbReference>
<evidence type="ECO:0000256" key="4">
    <source>
        <dbReference type="ARBA" id="ARBA00022679"/>
    </source>
</evidence>
<dbReference type="Gene3D" id="3.30.70.3290">
    <property type="match status" value="1"/>
</dbReference>
<evidence type="ECO:0000256" key="8">
    <source>
        <dbReference type="SAM" id="MobiDB-lite"/>
    </source>
</evidence>
<dbReference type="CDD" id="cd08956">
    <property type="entry name" value="KR_3_FAS_SDR_x"/>
    <property type="match status" value="1"/>
</dbReference>
<dbReference type="PANTHER" id="PTHR43775">
    <property type="entry name" value="FATTY ACID SYNTHASE"/>
    <property type="match status" value="1"/>
</dbReference>
<dbReference type="InterPro" id="IPR020841">
    <property type="entry name" value="PKS_Beta-ketoAc_synthase_dom"/>
</dbReference>
<dbReference type="InterPro" id="IPR055123">
    <property type="entry name" value="SpnB-like_Rossmann"/>
</dbReference>
<dbReference type="Pfam" id="PF00698">
    <property type="entry name" value="Acyl_transf_1"/>
    <property type="match status" value="1"/>
</dbReference>
<dbReference type="GO" id="GO:0031177">
    <property type="term" value="F:phosphopantetheine binding"/>
    <property type="evidence" value="ECO:0007669"/>
    <property type="project" value="InterPro"/>
</dbReference>
<keyword evidence="7" id="KW-0012">Acyltransferase</keyword>
<dbReference type="Pfam" id="PF08990">
    <property type="entry name" value="Docking"/>
    <property type="match status" value="1"/>
</dbReference>
<evidence type="ECO:0000256" key="2">
    <source>
        <dbReference type="ARBA" id="ARBA00022450"/>
    </source>
</evidence>
<dbReference type="InterPro" id="IPR016035">
    <property type="entry name" value="Acyl_Trfase/lysoPLipase"/>
</dbReference>
<evidence type="ECO:0000256" key="3">
    <source>
        <dbReference type="ARBA" id="ARBA00022553"/>
    </source>
</evidence>
<keyword evidence="5" id="KW-0045">Antibiotic biosynthesis</keyword>
<dbReference type="Pfam" id="PF08659">
    <property type="entry name" value="KR"/>
    <property type="match status" value="1"/>
</dbReference>
<dbReference type="Gene3D" id="1.10.1200.10">
    <property type="entry name" value="ACP-like"/>
    <property type="match status" value="1"/>
</dbReference>
<dbReference type="InterPro" id="IPR016036">
    <property type="entry name" value="Malonyl_transacylase_ACP-bd"/>
</dbReference>
<dbReference type="InterPro" id="IPR036291">
    <property type="entry name" value="NAD(P)-bd_dom_sf"/>
</dbReference>
<dbReference type="InterPro" id="IPR014030">
    <property type="entry name" value="Ketoacyl_synth_N"/>
</dbReference>
<dbReference type="SMART" id="SM00823">
    <property type="entry name" value="PKS_PP"/>
    <property type="match status" value="1"/>
</dbReference>
<dbReference type="InterPro" id="IPR020802">
    <property type="entry name" value="TesA-like"/>
</dbReference>
<evidence type="ECO:0000256" key="7">
    <source>
        <dbReference type="ARBA" id="ARBA00023315"/>
    </source>
</evidence>
<dbReference type="PROSITE" id="PS50075">
    <property type="entry name" value="CARRIER"/>
    <property type="match status" value="1"/>
</dbReference>
<dbReference type="PROSITE" id="PS00012">
    <property type="entry name" value="PHOSPHOPANTETHEINE"/>
    <property type="match status" value="1"/>
</dbReference>
<dbReference type="PROSITE" id="PS00606">
    <property type="entry name" value="KS3_1"/>
    <property type="match status" value="1"/>
</dbReference>
<dbReference type="CDD" id="cd00833">
    <property type="entry name" value="PKS"/>
    <property type="match status" value="1"/>
</dbReference>
<dbReference type="InterPro" id="IPR001227">
    <property type="entry name" value="Ac_transferase_dom_sf"/>
</dbReference>
<reference evidence="11 12" key="1">
    <citation type="journal article" date="2016" name="Front. Microbiol.">
        <title>Comparative Genomics Analysis of Streptomyces Species Reveals Their Adaptation to the Marine Environment and Their Diversity at the Genomic Level.</title>
        <authorList>
            <person name="Tian X."/>
            <person name="Zhang Z."/>
            <person name="Yang T."/>
            <person name="Chen M."/>
            <person name="Li J."/>
            <person name="Chen F."/>
            <person name="Yang J."/>
            <person name="Li W."/>
            <person name="Zhang B."/>
            <person name="Zhang Z."/>
            <person name="Wu J."/>
            <person name="Zhang C."/>
            <person name="Long L."/>
            <person name="Xiao J."/>
        </authorList>
    </citation>
    <scope>NUCLEOTIDE SEQUENCE [LARGE SCALE GENOMIC DNA]</scope>
    <source>
        <strain evidence="11 12">SCSIO 10429</strain>
    </source>
</reference>
<feature type="compositionally biased region" description="Low complexity" evidence="8">
    <location>
        <begin position="832"/>
        <end position="848"/>
    </location>
</feature>
<dbReference type="Pfam" id="PF16197">
    <property type="entry name" value="KAsynt_C_assoc"/>
    <property type="match status" value="1"/>
</dbReference>
<comment type="caution">
    <text evidence="11">The sequence shown here is derived from an EMBL/GenBank/DDBJ whole genome shotgun (WGS) entry which is preliminary data.</text>
</comment>
<feature type="domain" description="Ketosynthase family 3 (KS3)" evidence="10">
    <location>
        <begin position="35"/>
        <end position="456"/>
    </location>
</feature>
<evidence type="ECO:0000313" key="11">
    <source>
        <dbReference type="EMBL" id="OEV11225.1"/>
    </source>
</evidence>
<dbReference type="Gene3D" id="3.40.366.10">
    <property type="entry name" value="Malonyl-Coenzyme A Acyl Carrier Protein, domain 2"/>
    <property type="match status" value="2"/>
</dbReference>
<dbReference type="InterPro" id="IPR032821">
    <property type="entry name" value="PKS_assoc"/>
</dbReference>
<dbReference type="PANTHER" id="PTHR43775:SF51">
    <property type="entry name" value="INACTIVE PHENOLPHTHIOCEROL SYNTHESIS POLYKETIDE SYNTHASE TYPE I PKS1-RELATED"/>
    <property type="match status" value="1"/>
</dbReference>
<dbReference type="Pfam" id="PF22953">
    <property type="entry name" value="SpnB_Rossmann"/>
    <property type="match status" value="1"/>
</dbReference>
<dbReference type="InterPro" id="IPR036736">
    <property type="entry name" value="ACP-like_sf"/>
</dbReference>
<dbReference type="SUPFAM" id="SSF55048">
    <property type="entry name" value="Probable ACP-binding domain of malonyl-CoA ACP transacylase"/>
    <property type="match status" value="1"/>
</dbReference>
<gene>
    <name evidence="11" type="ORF">AN218_13970</name>
</gene>
<dbReference type="SUPFAM" id="SSF51735">
    <property type="entry name" value="NAD(P)-binding Rossmann-fold domains"/>
    <property type="match status" value="2"/>
</dbReference>
<dbReference type="SMART" id="SM00822">
    <property type="entry name" value="PKS_KR"/>
    <property type="match status" value="1"/>
</dbReference>
<proteinExistence type="predicted"/>
<dbReference type="FunFam" id="3.40.47.10:FF:000019">
    <property type="entry name" value="Polyketide synthase type I"/>
    <property type="match status" value="1"/>
</dbReference>
<dbReference type="InterPro" id="IPR016039">
    <property type="entry name" value="Thiolase-like"/>
</dbReference>
<dbReference type="InterPro" id="IPR014043">
    <property type="entry name" value="Acyl_transferase_dom"/>
</dbReference>
<dbReference type="Pfam" id="PF00550">
    <property type="entry name" value="PP-binding"/>
    <property type="match status" value="1"/>
</dbReference>
<name>A0A1E7L4U9_9ACTN</name>
<dbReference type="EMBL" id="LJGW01000238">
    <property type="protein sequence ID" value="OEV11225.1"/>
    <property type="molecule type" value="Genomic_DNA"/>
</dbReference>
<evidence type="ECO:0000313" key="12">
    <source>
        <dbReference type="Proteomes" id="UP000176005"/>
    </source>
</evidence>
<dbReference type="Gene3D" id="3.40.47.10">
    <property type="match status" value="1"/>
</dbReference>
<dbReference type="Proteomes" id="UP000176005">
    <property type="component" value="Unassembled WGS sequence"/>
</dbReference>
<dbReference type="InterPro" id="IPR015083">
    <property type="entry name" value="NorB/c/GfsB-D-like_docking"/>
</dbReference>
<keyword evidence="2" id="KW-0596">Phosphopantetheine</keyword>
<dbReference type="Pfam" id="PF02801">
    <property type="entry name" value="Ketoacyl-synt_C"/>
    <property type="match status" value="1"/>
</dbReference>
<comment type="cofactor">
    <cofactor evidence="1">
        <name>pantetheine 4'-phosphate</name>
        <dbReference type="ChEBI" id="CHEBI:47942"/>
    </cofactor>
</comment>
<dbReference type="InterPro" id="IPR013968">
    <property type="entry name" value="PKS_KR"/>
</dbReference>
<dbReference type="SUPFAM" id="SSF52151">
    <property type="entry name" value="FabD/lysophospholipase-like"/>
    <property type="match status" value="1"/>
</dbReference>
<keyword evidence="3" id="KW-0597">Phosphoprotein</keyword>
<dbReference type="InterPro" id="IPR018201">
    <property type="entry name" value="Ketoacyl_synth_AS"/>
</dbReference>
<keyword evidence="4" id="KW-0808">Transferase</keyword>
<dbReference type="Gene3D" id="3.40.50.720">
    <property type="entry name" value="NAD(P)-binding Rossmann-like Domain"/>
    <property type="match status" value="1"/>
</dbReference>
<dbReference type="SMART" id="SM00827">
    <property type="entry name" value="PKS_AT"/>
    <property type="match status" value="1"/>
</dbReference>
<sequence length="1806" mass="187201">MAMPDEEQLVEYLKWVTADLHKTRQRLEEVEAGRHEPVAVVGMACRFPGGVRSPEDLWDLVAAGGDAVSDFPSDRGWDLGALAGDGSGHSATLQGGFLYDAGEFDPGFFGISPREALAMDPQQRLLLEVSWEAIERGGIDPVSLRGSRTGVFAGTNGQDYGHLLLASQEDVEGHAGSGTSASVLSGRVSYSLGLQGPAVTVDTACSSSLVALHLAAQALRGEECSLALAGGVTVMSTAAGFAGFTRQGGLSPDGRCRAFSDDADGTGWSEGVGVLVVERLSDARRNGHPVLAVLRGGAVNQDGASNGLTAPNGPSQQAVIRAALRSAGLAPSDVDLVEAHGTGTTLGDPIEAQALLATYGQSRRKPLYLGAVKSNIGHTQAAAGAAGVIKSVMALSNETMPPTLHVNSPSTHVNWDAGAVELLTGSVAWPRTDEPRRAGVSSFGVSGTNAHLIVEEAPDAGDAGETEDAPPPLAHTGPVPLPVSGKTAGALDDQSGRIREKIRDGSASALDVGYSLAVSRSRFSHRAVLLADEHGIAEAARGVASAEASVGVLFSGQGAQRLGMGRELYRRFPVYAEALDAALKHLDGPVREVMWGEDAEALNDTAMAQPALFATGVALYRLVESLGVAPRFAAGHSIGEVTAAHVAGVLSLEDACALVSARARLMGALPAGGAMVAVQATEAEVQPLLGEGVEIAAVNGPASLVVAGAEEPVLRLAAAVESRGRRTSRLQVSHAFHSPLMDPMLEDFRQALARITFHEGESALVSNLTGDLAGEEVRTPEYWVRHVRETVRFADGVRALRRAGAGALLELGPTATLTPMAQESLEDAEAPAASGTRTSGTRTSSAGTPETEQTERSGGDGAQSADLARPVPVVPLLRKDQPEETAAATALARLHTAGAPVDWSAWFSGTGARLTDLPTYPFQRERYWPSPPEGAAAATAPRPPWAQEPTVYGVEWTPAPSSAPAAASARWAVIGADEFDLAHLLHSAGQSVTAYGETLAGAMVDGGAVPDVFLVPLVGRRDEDVPASAHELAARALALVQEAVEEQRFAGSRLVFVTGGAFAADGEKVTDVAAAAACGLVRSAQSENPGRFLLVDMDGAELSGALLPSLLSLDEPHLMVRDGTVHVPRLAEPAVDDGVQPPQWNPDGTVLITGGTGGLGAELARHLASERGVKHLLLASRRGPQAPGAEELRAELAAAGAEVTLAACDAADPADVDALLSRVGAEHPLTAVVHAAGVLDDGLVASLTPRRLADVLRPKVDAAWNLHHATRGSDLAAFVLYSSVAGLLGAAGQGNYAAANTFLDALAAHRRADGLPAVSLAWGPWAEAGGMTGALSDAAMERIARSGMPPLTTRQGMACFELALTREDAVLAPLHLNTEAQRRQGVPPLLRGVVSDGGGTGAAATQTSGVTMLDRLAGLDAAEQEAALRDLIVSTAAVLLGHSSSDGIEPERDFLELGFDSLIAVELRNQLSEVLGVRPPTSVVFDTKTPARLARWLLDELPEHLAHGGGGAAPGRSAAPAAHHGDTLQGLFTESVRSGKVLEGLRMLKTVAALRPTFETPAELEELPAAVTLADGGATPRLICISAPGATAGVHMYARMAAQLRGKRHVSALPLVGFAEGEMLPATTEAAARVVAESILHASDGEPFVLVGHSSGGTLAYFAAAVLEEAWDVRPEAVVMLDTLSLRYDSHEGMDFDAVTTNYFNTMDSPAVSMNSAKLSAMAHWFIKMTDIGLETSVPKLLVRCGKEVDGTDFETSSASSAPPVSVPADDVRVVATDHMAMVKEDSAMTADVIEDWLGTLARSGR</sequence>
<evidence type="ECO:0000259" key="9">
    <source>
        <dbReference type="PROSITE" id="PS50075"/>
    </source>
</evidence>
<dbReference type="SMART" id="SM00824">
    <property type="entry name" value="PKS_TE"/>
    <property type="match status" value="1"/>
</dbReference>
<dbReference type="GO" id="GO:0004315">
    <property type="term" value="F:3-oxoacyl-[acyl-carrier-protein] synthase activity"/>
    <property type="evidence" value="ECO:0007669"/>
    <property type="project" value="InterPro"/>
</dbReference>
<dbReference type="Pfam" id="PF00109">
    <property type="entry name" value="ketoacyl-synt"/>
    <property type="match status" value="1"/>
</dbReference>
<evidence type="ECO:0000256" key="1">
    <source>
        <dbReference type="ARBA" id="ARBA00001957"/>
    </source>
</evidence>
<dbReference type="GO" id="GO:0033068">
    <property type="term" value="P:macrolide biosynthetic process"/>
    <property type="evidence" value="ECO:0007669"/>
    <property type="project" value="UniProtKB-ARBA"/>
</dbReference>
<dbReference type="InterPro" id="IPR009081">
    <property type="entry name" value="PP-bd_ACP"/>
</dbReference>
<dbReference type="GO" id="GO:0004312">
    <property type="term" value="F:fatty acid synthase activity"/>
    <property type="evidence" value="ECO:0007669"/>
    <property type="project" value="TreeGrafter"/>
</dbReference>
<dbReference type="InterPro" id="IPR014031">
    <property type="entry name" value="Ketoacyl_synth_C"/>
</dbReference>
<feature type="region of interest" description="Disordered" evidence="8">
    <location>
        <begin position="460"/>
        <end position="492"/>
    </location>
</feature>
<dbReference type="InterPro" id="IPR050091">
    <property type="entry name" value="PKS_NRPS_Biosynth_Enz"/>
</dbReference>
<dbReference type="SUPFAM" id="SSF53901">
    <property type="entry name" value="Thiolase-like"/>
    <property type="match status" value="1"/>
</dbReference>
<dbReference type="GO" id="GO:0006633">
    <property type="term" value="P:fatty acid biosynthetic process"/>
    <property type="evidence" value="ECO:0007669"/>
    <property type="project" value="InterPro"/>
</dbReference>
<dbReference type="Pfam" id="PF00975">
    <property type="entry name" value="Thioesterase"/>
    <property type="match status" value="1"/>
</dbReference>
<dbReference type="PATRIC" id="fig|518642.10.peg.3031"/>
<dbReference type="Gene3D" id="1.10.287.1960">
    <property type="match status" value="1"/>
</dbReference>
<keyword evidence="12" id="KW-1185">Reference proteome</keyword>
<dbReference type="InterPro" id="IPR001031">
    <property type="entry name" value="Thioesterase"/>
</dbReference>
<organism evidence="11 12">
    <name type="scientific">Streptomyces nanshensis</name>
    <dbReference type="NCBI Taxonomy" id="518642"/>
    <lineage>
        <taxon>Bacteria</taxon>
        <taxon>Bacillati</taxon>
        <taxon>Actinomycetota</taxon>
        <taxon>Actinomycetes</taxon>
        <taxon>Kitasatosporales</taxon>
        <taxon>Streptomycetaceae</taxon>
        <taxon>Streptomyces</taxon>
    </lineage>
</organism>
<dbReference type="SMART" id="SM00825">
    <property type="entry name" value="PKS_KS"/>
    <property type="match status" value="1"/>
</dbReference>
<accession>A0A1E7L4U9</accession>
<dbReference type="InterPro" id="IPR006162">
    <property type="entry name" value="Ppantetheine_attach_site"/>
</dbReference>
<dbReference type="SUPFAM" id="SSF53474">
    <property type="entry name" value="alpha/beta-Hydrolases"/>
    <property type="match status" value="1"/>
</dbReference>